<dbReference type="Pfam" id="PF00583">
    <property type="entry name" value="Acetyltransf_1"/>
    <property type="match status" value="1"/>
</dbReference>
<dbReference type="InterPro" id="IPR051556">
    <property type="entry name" value="N-term/lysine_N-AcTrnsfr"/>
</dbReference>
<evidence type="ECO:0000256" key="1">
    <source>
        <dbReference type="ARBA" id="ARBA00022679"/>
    </source>
</evidence>
<evidence type="ECO:0000313" key="4">
    <source>
        <dbReference type="EMBL" id="MCY7008354.1"/>
    </source>
</evidence>
<keyword evidence="2" id="KW-0012">Acyltransferase</keyword>
<organism evidence="4 5">
    <name type="scientific">Fusobacterium simiae</name>
    <dbReference type="NCBI Taxonomy" id="855"/>
    <lineage>
        <taxon>Bacteria</taxon>
        <taxon>Fusobacteriati</taxon>
        <taxon>Fusobacteriota</taxon>
        <taxon>Fusobacteriia</taxon>
        <taxon>Fusobacteriales</taxon>
        <taxon>Fusobacteriaceae</taxon>
        <taxon>Fusobacterium</taxon>
    </lineage>
</organism>
<dbReference type="PROSITE" id="PS51186">
    <property type="entry name" value="GNAT"/>
    <property type="match status" value="1"/>
</dbReference>
<dbReference type="PANTHER" id="PTHR42919:SF8">
    <property type="entry name" value="N-ALPHA-ACETYLTRANSFERASE 50"/>
    <property type="match status" value="1"/>
</dbReference>
<dbReference type="CDD" id="cd04301">
    <property type="entry name" value="NAT_SF"/>
    <property type="match status" value="1"/>
</dbReference>
<reference evidence="4" key="1">
    <citation type="submission" date="2022-09" db="EMBL/GenBank/DDBJ databases">
        <authorList>
            <person name="Zoaiter M."/>
        </authorList>
    </citation>
    <scope>NUCLEOTIDE SEQUENCE</scope>
    <source>
        <strain evidence="4">DSM 19848</strain>
    </source>
</reference>
<dbReference type="Gene3D" id="3.40.630.30">
    <property type="match status" value="1"/>
</dbReference>
<keyword evidence="1" id="KW-0808">Transferase</keyword>
<dbReference type="EMBL" id="JAOXXL010000018">
    <property type="protein sequence ID" value="MCY7008354.1"/>
    <property type="molecule type" value="Genomic_DNA"/>
</dbReference>
<accession>A0ABT4DIC9</accession>
<dbReference type="InterPro" id="IPR000182">
    <property type="entry name" value="GNAT_dom"/>
</dbReference>
<comment type="caution">
    <text evidence="4">The sequence shown here is derived from an EMBL/GenBank/DDBJ whole genome shotgun (WGS) entry which is preliminary data.</text>
</comment>
<name>A0ABT4DIC9_FUSSI</name>
<dbReference type="SUPFAM" id="SSF55729">
    <property type="entry name" value="Acyl-CoA N-acyltransferases (Nat)"/>
    <property type="match status" value="1"/>
</dbReference>
<dbReference type="InterPro" id="IPR016181">
    <property type="entry name" value="Acyl_CoA_acyltransferase"/>
</dbReference>
<evidence type="ECO:0000259" key="3">
    <source>
        <dbReference type="PROSITE" id="PS51186"/>
    </source>
</evidence>
<evidence type="ECO:0000256" key="2">
    <source>
        <dbReference type="ARBA" id="ARBA00023315"/>
    </source>
</evidence>
<dbReference type="Proteomes" id="UP001062738">
    <property type="component" value="Unassembled WGS sequence"/>
</dbReference>
<proteinExistence type="predicted"/>
<dbReference type="PANTHER" id="PTHR42919">
    <property type="entry name" value="N-ALPHA-ACETYLTRANSFERASE"/>
    <property type="match status" value="1"/>
</dbReference>
<sequence>MNILTRESIKIDYPIINKMLIELQNYHSKNIPTIYKKIDVFFTIDEYLKILKDRNTFFLLAILNKEIVGLIWLRVNKKSSKYEYERKQIWIEGIYVETKYRRKGIAKFLLNETIKKAKILNTKSIELMVWNFNEKSKKFFEKYFKVRALIMTMDNF</sequence>
<feature type="domain" description="N-acetyltransferase" evidence="3">
    <location>
        <begin position="21"/>
        <end position="156"/>
    </location>
</feature>
<evidence type="ECO:0000313" key="5">
    <source>
        <dbReference type="Proteomes" id="UP001062738"/>
    </source>
</evidence>
<protein>
    <submittedName>
        <fullName evidence="4">GNAT family N-acetyltransferase</fullName>
    </submittedName>
</protein>
<dbReference type="RefSeq" id="WP_265152276.1">
    <property type="nucleotide sequence ID" value="NZ_JAOXXL010000018.1"/>
</dbReference>
<keyword evidence="5" id="KW-1185">Reference proteome</keyword>
<gene>
    <name evidence="4" type="ORF">OCK72_06760</name>
</gene>